<dbReference type="Proteomes" id="UP000597762">
    <property type="component" value="Unassembled WGS sequence"/>
</dbReference>
<keyword evidence="2" id="KW-0472">Membrane</keyword>
<keyword evidence="2" id="KW-1133">Transmembrane helix</keyword>
<organism evidence="3 4">
    <name type="scientific">Acanthosepion pharaonis</name>
    <name type="common">Pharaoh cuttlefish</name>
    <name type="synonym">Sepia pharaonis</name>
    <dbReference type="NCBI Taxonomy" id="158019"/>
    <lineage>
        <taxon>Eukaryota</taxon>
        <taxon>Metazoa</taxon>
        <taxon>Spiralia</taxon>
        <taxon>Lophotrochozoa</taxon>
        <taxon>Mollusca</taxon>
        <taxon>Cephalopoda</taxon>
        <taxon>Coleoidea</taxon>
        <taxon>Decapodiformes</taxon>
        <taxon>Sepiida</taxon>
        <taxon>Sepiina</taxon>
        <taxon>Sepiidae</taxon>
        <taxon>Acanthosepion</taxon>
    </lineage>
</organism>
<keyword evidence="2" id="KW-0812">Transmembrane</keyword>
<feature type="region of interest" description="Disordered" evidence="1">
    <location>
        <begin position="70"/>
        <end position="92"/>
    </location>
</feature>
<evidence type="ECO:0000313" key="4">
    <source>
        <dbReference type="Proteomes" id="UP000597762"/>
    </source>
</evidence>
<keyword evidence="4" id="KW-1185">Reference proteome</keyword>
<sequence length="193" mass="21408">MDERRPPSVSSELLENLGQATHGSSSSTPDSPTRVRGPSQNRFKFILIAIATVGIVLLLVSFSLINIDHPTKKQHGNPRGDDINKPQAVNYRTGPSETLRADAKEQDTELPVLLTFTNVKKNPSLRSNLELCVKSMLTHASSDLHLIFIILGDVYSQEIAASIIKITAETVPNKVKYEVTFFFLSTNYIFLQI</sequence>
<protein>
    <submittedName>
        <fullName evidence="3">Uncharacterized protein</fullName>
    </submittedName>
</protein>
<accession>A0A812CE52</accession>
<evidence type="ECO:0000256" key="2">
    <source>
        <dbReference type="SAM" id="Phobius"/>
    </source>
</evidence>
<gene>
    <name evidence="3" type="ORF">SPHA_34346</name>
</gene>
<feature type="transmembrane region" description="Helical" evidence="2">
    <location>
        <begin position="45"/>
        <end position="65"/>
    </location>
</feature>
<feature type="region of interest" description="Disordered" evidence="1">
    <location>
        <begin position="1"/>
        <end position="36"/>
    </location>
</feature>
<name>A0A812CE52_ACAPH</name>
<comment type="caution">
    <text evidence="3">The sequence shown here is derived from an EMBL/GenBank/DDBJ whole genome shotgun (WGS) entry which is preliminary data.</text>
</comment>
<dbReference type="AlphaFoldDB" id="A0A812CE52"/>
<feature type="compositionally biased region" description="Polar residues" evidence="1">
    <location>
        <begin position="8"/>
        <end position="31"/>
    </location>
</feature>
<proteinExistence type="predicted"/>
<dbReference type="OrthoDB" id="411524at2759"/>
<reference evidence="3" key="1">
    <citation type="submission" date="2021-01" db="EMBL/GenBank/DDBJ databases">
        <authorList>
            <person name="Li R."/>
            <person name="Bekaert M."/>
        </authorList>
    </citation>
    <scope>NUCLEOTIDE SEQUENCE</scope>
    <source>
        <strain evidence="3">Farmed</strain>
    </source>
</reference>
<dbReference type="EMBL" id="CAHIKZ030001455">
    <property type="protein sequence ID" value="CAE1264756.1"/>
    <property type="molecule type" value="Genomic_DNA"/>
</dbReference>
<evidence type="ECO:0000256" key="1">
    <source>
        <dbReference type="SAM" id="MobiDB-lite"/>
    </source>
</evidence>
<evidence type="ECO:0000313" key="3">
    <source>
        <dbReference type="EMBL" id="CAE1264756.1"/>
    </source>
</evidence>